<feature type="region of interest" description="Disordered" evidence="2">
    <location>
        <begin position="285"/>
        <end position="323"/>
    </location>
</feature>
<dbReference type="PROSITE" id="PS00028">
    <property type="entry name" value="ZINC_FINGER_C2H2_1"/>
    <property type="match status" value="2"/>
</dbReference>
<dbReference type="SMART" id="SM00355">
    <property type="entry name" value="ZnF_C2H2"/>
    <property type="match status" value="2"/>
</dbReference>
<dbReference type="InterPro" id="IPR013087">
    <property type="entry name" value="Znf_C2H2_type"/>
</dbReference>
<evidence type="ECO:0000259" key="3">
    <source>
        <dbReference type="PROSITE" id="PS50157"/>
    </source>
</evidence>
<name>A0A1D2N1R7_ORCCI</name>
<evidence type="ECO:0000313" key="4">
    <source>
        <dbReference type="EMBL" id="ODM99180.1"/>
    </source>
</evidence>
<dbReference type="Proteomes" id="UP000094527">
    <property type="component" value="Unassembled WGS sequence"/>
</dbReference>
<evidence type="ECO:0000256" key="1">
    <source>
        <dbReference type="PROSITE-ProRule" id="PRU00042"/>
    </source>
</evidence>
<proteinExistence type="predicted"/>
<comment type="caution">
    <text evidence="4">The sequence shown here is derived from an EMBL/GenBank/DDBJ whole genome shotgun (WGS) entry which is preliminary data.</text>
</comment>
<keyword evidence="1" id="KW-0479">Metal-binding</keyword>
<reference evidence="4 5" key="1">
    <citation type="journal article" date="2016" name="Genome Biol. Evol.">
        <title>Gene Family Evolution Reflects Adaptation to Soil Environmental Stressors in the Genome of the Collembolan Orchesella cincta.</title>
        <authorList>
            <person name="Faddeeva-Vakhrusheva A."/>
            <person name="Derks M.F."/>
            <person name="Anvar S.Y."/>
            <person name="Agamennone V."/>
            <person name="Suring W."/>
            <person name="Smit S."/>
            <person name="van Straalen N.M."/>
            <person name="Roelofs D."/>
        </authorList>
    </citation>
    <scope>NUCLEOTIDE SEQUENCE [LARGE SCALE GENOMIC DNA]</scope>
    <source>
        <tissue evidence="4">Mixed pool</tissue>
    </source>
</reference>
<dbReference type="AlphaFoldDB" id="A0A1D2N1R7"/>
<keyword evidence="5" id="KW-1185">Reference proteome</keyword>
<accession>A0A1D2N1R7</accession>
<protein>
    <submittedName>
        <fullName evidence="4">Zinc finger protein-likeDZIP1</fullName>
    </submittedName>
</protein>
<dbReference type="EMBL" id="LJIJ01000295">
    <property type="protein sequence ID" value="ODM99180.1"/>
    <property type="molecule type" value="Genomic_DNA"/>
</dbReference>
<feature type="domain" description="C2H2-type" evidence="3">
    <location>
        <begin position="237"/>
        <end position="264"/>
    </location>
</feature>
<feature type="compositionally biased region" description="Basic and acidic residues" evidence="2">
    <location>
        <begin position="299"/>
        <end position="317"/>
    </location>
</feature>
<evidence type="ECO:0000313" key="5">
    <source>
        <dbReference type="Proteomes" id="UP000094527"/>
    </source>
</evidence>
<keyword evidence="1" id="KW-0862">Zinc</keyword>
<sequence length="406" mass="47078">MVHKNEKVKCSKKNQKVNSSNFQQYALQALETDTSDTHKWLDSNGTLLKQINMVCVDCRYILETHENLRLKLENIQQKLKRELETLYNIMKMATKVPSRVSRSEMNWKDNDDYNTFCSMRQTKYDHHIDGENIRSSKINPKTNDIKVPFQLSNPPIPESKLADNAVPKISNSFKKEVNMKIKVEPVANKDEHEKYCETEDLINYNVSLTGESVQPKKNCQLKETIVQQRERKLKPIFTCETCHRTYASNDSLKHHKDRHCSKGLLAYWKSIRKVEKADQCLEVSEQQTRFPESGSQDESETHPPNELVVSKEERNESPESSLSISGAMGELQIPKLELPNQSGLPPIRRFEIIVNDQRTTVVQCNFCHVAFLNQHFLQKHVKAIHVPNGYMHLKPQNDEYTVVKDE</sequence>
<organism evidence="4 5">
    <name type="scientific">Orchesella cincta</name>
    <name type="common">Springtail</name>
    <name type="synonym">Podura cincta</name>
    <dbReference type="NCBI Taxonomy" id="48709"/>
    <lineage>
        <taxon>Eukaryota</taxon>
        <taxon>Metazoa</taxon>
        <taxon>Ecdysozoa</taxon>
        <taxon>Arthropoda</taxon>
        <taxon>Hexapoda</taxon>
        <taxon>Collembola</taxon>
        <taxon>Entomobryomorpha</taxon>
        <taxon>Entomobryoidea</taxon>
        <taxon>Orchesellidae</taxon>
        <taxon>Orchesellinae</taxon>
        <taxon>Orchesella</taxon>
    </lineage>
</organism>
<dbReference type="PROSITE" id="PS50157">
    <property type="entry name" value="ZINC_FINGER_C2H2_2"/>
    <property type="match status" value="1"/>
</dbReference>
<keyword evidence="1" id="KW-0863">Zinc-finger</keyword>
<feature type="compositionally biased region" description="Polar residues" evidence="2">
    <location>
        <begin position="285"/>
        <end position="296"/>
    </location>
</feature>
<gene>
    <name evidence="4" type="ORF">Ocin01_07508</name>
</gene>
<dbReference type="GO" id="GO:0008270">
    <property type="term" value="F:zinc ion binding"/>
    <property type="evidence" value="ECO:0007669"/>
    <property type="project" value="UniProtKB-KW"/>
</dbReference>
<evidence type="ECO:0000256" key="2">
    <source>
        <dbReference type="SAM" id="MobiDB-lite"/>
    </source>
</evidence>